<accession>A0ABS4SJD9</accession>
<gene>
    <name evidence="1" type="ORF">J2851_001954</name>
</gene>
<proteinExistence type="predicted"/>
<protein>
    <recommendedName>
        <fullName evidence="3">DUF2383 domain-containing protein</fullName>
    </recommendedName>
</protein>
<dbReference type="EMBL" id="JAGINP010000005">
    <property type="protein sequence ID" value="MBP2292193.1"/>
    <property type="molecule type" value="Genomic_DNA"/>
</dbReference>
<sequence>MDMDTAVSVLNTLDEAERLLGEIRLHGGAGASREFLTRNRELLEEARRHLDTAHELV</sequence>
<evidence type="ECO:0000313" key="2">
    <source>
        <dbReference type="Proteomes" id="UP000781958"/>
    </source>
</evidence>
<evidence type="ECO:0000313" key="1">
    <source>
        <dbReference type="EMBL" id="MBP2292193.1"/>
    </source>
</evidence>
<dbReference type="Proteomes" id="UP000781958">
    <property type="component" value="Unassembled WGS sequence"/>
</dbReference>
<name>A0ABS4SJD9_9PROT</name>
<reference evidence="1 2" key="1">
    <citation type="submission" date="2021-03" db="EMBL/GenBank/DDBJ databases">
        <title>Genomic Encyclopedia of Type Strains, Phase III (KMG-III): the genomes of soil and plant-associated and newly described type strains.</title>
        <authorList>
            <person name="Whitman W."/>
        </authorList>
    </citation>
    <scope>NUCLEOTIDE SEQUENCE [LARGE SCALE GENOMIC DNA]</scope>
    <source>
        <strain evidence="1 2">IMMIB AFH-6</strain>
    </source>
</reference>
<comment type="caution">
    <text evidence="1">The sequence shown here is derived from an EMBL/GenBank/DDBJ whole genome shotgun (WGS) entry which is preliminary data.</text>
</comment>
<dbReference type="RefSeq" id="WP_209766029.1">
    <property type="nucleotide sequence ID" value="NZ_JAGINP010000005.1"/>
</dbReference>
<organism evidence="1 2">
    <name type="scientific">Azospirillum rugosum</name>
    <dbReference type="NCBI Taxonomy" id="416170"/>
    <lineage>
        <taxon>Bacteria</taxon>
        <taxon>Pseudomonadati</taxon>
        <taxon>Pseudomonadota</taxon>
        <taxon>Alphaproteobacteria</taxon>
        <taxon>Rhodospirillales</taxon>
        <taxon>Azospirillaceae</taxon>
        <taxon>Azospirillum</taxon>
    </lineage>
</organism>
<keyword evidence="2" id="KW-1185">Reference proteome</keyword>
<evidence type="ECO:0008006" key="3">
    <source>
        <dbReference type="Google" id="ProtNLM"/>
    </source>
</evidence>